<evidence type="ECO:0000313" key="4">
    <source>
        <dbReference type="RefSeq" id="XP_006813428.1"/>
    </source>
</evidence>
<dbReference type="Pfam" id="PF03407">
    <property type="entry name" value="Nucleotid_trans"/>
    <property type="match status" value="1"/>
</dbReference>
<protein>
    <submittedName>
        <fullName evidence="4">Uncharacterized protein LOC102806844</fullName>
    </submittedName>
</protein>
<keyword evidence="1" id="KW-0472">Membrane</keyword>
<feature type="domain" description="Nucleotide-diphospho-sugar transferase" evidence="2">
    <location>
        <begin position="93"/>
        <end position="301"/>
    </location>
</feature>
<feature type="transmembrane region" description="Helical" evidence="1">
    <location>
        <begin position="16"/>
        <end position="33"/>
    </location>
</feature>
<dbReference type="PANTHER" id="PTHR47032:SF1">
    <property type="entry name" value="UDP-D-XYLOSE:L-FUCOSE ALPHA-1,3-D-XYLOSYLTRANSFERASE-RELATED"/>
    <property type="match status" value="1"/>
</dbReference>
<gene>
    <name evidence="4" type="primary">LOC102806844</name>
</gene>
<dbReference type="PANTHER" id="PTHR47032">
    <property type="entry name" value="UDP-D-XYLOSE:L-FUCOSE ALPHA-1,3-D-XYLOSYLTRANSFERASE-RELATED"/>
    <property type="match status" value="1"/>
</dbReference>
<evidence type="ECO:0000313" key="3">
    <source>
        <dbReference type="Proteomes" id="UP000694865"/>
    </source>
</evidence>
<name>A0ABM0M087_SACKO</name>
<dbReference type="RefSeq" id="XP_006813428.1">
    <property type="nucleotide sequence ID" value="XM_006813365.1"/>
</dbReference>
<evidence type="ECO:0000256" key="1">
    <source>
        <dbReference type="SAM" id="Phobius"/>
    </source>
</evidence>
<accession>A0ABM0M087</accession>
<dbReference type="InterPro" id="IPR052636">
    <property type="entry name" value="UDP-D-xylose:L-fucose_XylT"/>
</dbReference>
<dbReference type="Proteomes" id="UP000694865">
    <property type="component" value="Unplaced"/>
</dbReference>
<keyword evidence="3" id="KW-1185">Reference proteome</keyword>
<reference evidence="4" key="1">
    <citation type="submission" date="2025-08" db="UniProtKB">
        <authorList>
            <consortium name="RefSeq"/>
        </authorList>
    </citation>
    <scope>IDENTIFICATION</scope>
    <source>
        <tissue evidence="4">Testes</tissue>
    </source>
</reference>
<dbReference type="GeneID" id="102806844"/>
<sequence length="329" mass="38309">MVSSVRAKLRMTSRSRIVFVLGAVILISLYVYHINIIHTYRPPDISEIRVSDELVTIAKAIKQKHGFVVLQFLNSGFLTLTKNWICNVECFSILPKTIFITTDVDAYRGLAEWKDDLNVILLEYGTKHEMTYGEVIYYYFGLFRVKIMNQLLQRNFSIFETEADATWFDDPLEYFAQSSVDMVVMQNKGKHCQHCMVNGGFLYINATHTSQRMWNELTRQLTEKMKGYRNQEGWRNIGMAGSEQVFLSDIIETEKSANIQWLPVERFVSGLWYTNKEIRSHTQPIVILNNHVLGNAQKIERAKLWGHWSLSADNIRCRHDNCHKDIVKI</sequence>
<evidence type="ECO:0000259" key="2">
    <source>
        <dbReference type="Pfam" id="PF03407"/>
    </source>
</evidence>
<keyword evidence="1" id="KW-0812">Transmembrane</keyword>
<dbReference type="InterPro" id="IPR005069">
    <property type="entry name" value="Nucl-diP-sugar_transferase"/>
</dbReference>
<keyword evidence="1" id="KW-1133">Transmembrane helix</keyword>
<organism evidence="3 4">
    <name type="scientific">Saccoglossus kowalevskii</name>
    <name type="common">Acorn worm</name>
    <dbReference type="NCBI Taxonomy" id="10224"/>
    <lineage>
        <taxon>Eukaryota</taxon>
        <taxon>Metazoa</taxon>
        <taxon>Hemichordata</taxon>
        <taxon>Enteropneusta</taxon>
        <taxon>Harrimaniidae</taxon>
        <taxon>Saccoglossus</taxon>
    </lineage>
</organism>
<proteinExistence type="predicted"/>